<reference evidence="2 3" key="2">
    <citation type="submission" date="2020-05" db="EMBL/GenBank/DDBJ databases">
        <title>Draft genome sequence of Desulfovibrio sp. strainFSS-1.</title>
        <authorList>
            <person name="Shimoshige H."/>
            <person name="Kobayashi H."/>
            <person name="Maekawa T."/>
        </authorList>
    </citation>
    <scope>NUCLEOTIDE SEQUENCE [LARGE SCALE GENOMIC DNA]</scope>
    <source>
        <strain evidence="2 3">SIID29052-01</strain>
    </source>
</reference>
<protein>
    <submittedName>
        <fullName evidence="2">Uncharacterized protein</fullName>
    </submittedName>
</protein>
<dbReference type="PROSITE" id="PS51257">
    <property type="entry name" value="PROKAR_LIPOPROTEIN"/>
    <property type="match status" value="1"/>
</dbReference>
<sequence>MSLPRRLALALALFVLVAACALPARAADPKTMVITAEGLADPNADTYKRDKGLLVDDLRADAKRQVIEKAVGSYVETSTLMQNYTLIHDKVLSRSQGLIKRVIKESPPFQGDDGFAHMLMTAEVYVGDVQSALNEMGRQERVSLIKDFGNPRISVRIDIRDAERGVDTKVERSAVAENILKDRIKSFGYRVWSEEQSVKLKTELMETSQLAGQTEATISASQVKAADFSIVGEAKFKKVSAKLAASGLTVTKFVLTSWSVKCVDNNTGEEIYYNNKVPQKQSWADEDQAIEEIGRMIGGEFSKDFFEQHLQAPAKTYQLQVLGLPSYDAGQLLKKEFIGLRPVLNVDFRDFDRSGLSLYEVEFVGTRSNFNQLLNATILAPLNAKLGEQSFALESSHGNVVRVSFRSRLKPEEFMTKMQGMPPASLAQASPERVREVVRSEETLKRVADVAPDVARKVEEQGLLKSDKALDAVKGF</sequence>
<accession>A0A6V8LV48</accession>
<dbReference type="EMBL" id="BLTE01000006">
    <property type="protein sequence ID" value="GFK93696.1"/>
    <property type="molecule type" value="Genomic_DNA"/>
</dbReference>
<feature type="chain" id="PRO_5028912923" evidence="1">
    <location>
        <begin position="27"/>
        <end position="476"/>
    </location>
</feature>
<proteinExistence type="predicted"/>
<dbReference type="RefSeq" id="WP_173082999.1">
    <property type="nucleotide sequence ID" value="NZ_BLTE01000006.1"/>
</dbReference>
<evidence type="ECO:0000313" key="3">
    <source>
        <dbReference type="Proteomes" id="UP000494245"/>
    </source>
</evidence>
<dbReference type="AlphaFoldDB" id="A0A6V8LV48"/>
<name>A0A6V8LV48_9BACT</name>
<keyword evidence="1" id="KW-0732">Signal</keyword>
<evidence type="ECO:0000313" key="2">
    <source>
        <dbReference type="EMBL" id="GFK93696.1"/>
    </source>
</evidence>
<comment type="caution">
    <text evidence="2">The sequence shown here is derived from an EMBL/GenBank/DDBJ whole genome shotgun (WGS) entry which is preliminary data.</text>
</comment>
<keyword evidence="3" id="KW-1185">Reference proteome</keyword>
<gene>
    <name evidence="2" type="ORF">NNJEOMEG_01530</name>
</gene>
<dbReference type="Proteomes" id="UP000494245">
    <property type="component" value="Unassembled WGS sequence"/>
</dbReference>
<feature type="signal peptide" evidence="1">
    <location>
        <begin position="1"/>
        <end position="26"/>
    </location>
</feature>
<evidence type="ECO:0000256" key="1">
    <source>
        <dbReference type="SAM" id="SignalP"/>
    </source>
</evidence>
<reference evidence="2 3" key="1">
    <citation type="submission" date="2020-04" db="EMBL/GenBank/DDBJ databases">
        <authorList>
            <consortium name="Desulfovibrio sp. FSS-1 genome sequencing consortium"/>
            <person name="Shimoshige H."/>
            <person name="Kobayashi H."/>
            <person name="Maekawa T."/>
        </authorList>
    </citation>
    <scope>NUCLEOTIDE SEQUENCE [LARGE SCALE GENOMIC DNA]</scope>
    <source>
        <strain evidence="2 3">SIID29052-01</strain>
    </source>
</reference>
<organism evidence="2 3">
    <name type="scientific">Fundidesulfovibrio magnetotacticus</name>
    <dbReference type="NCBI Taxonomy" id="2730080"/>
    <lineage>
        <taxon>Bacteria</taxon>
        <taxon>Pseudomonadati</taxon>
        <taxon>Thermodesulfobacteriota</taxon>
        <taxon>Desulfovibrionia</taxon>
        <taxon>Desulfovibrionales</taxon>
        <taxon>Desulfovibrionaceae</taxon>
        <taxon>Fundidesulfovibrio</taxon>
    </lineage>
</organism>